<dbReference type="RefSeq" id="WP_139141810.1">
    <property type="nucleotide sequence ID" value="NZ_FMCS01000003.1"/>
</dbReference>
<dbReference type="Proteomes" id="UP000199629">
    <property type="component" value="Unassembled WGS sequence"/>
</dbReference>
<proteinExistence type="predicted"/>
<dbReference type="Gene3D" id="3.40.630.30">
    <property type="match status" value="1"/>
</dbReference>
<gene>
    <name evidence="1" type="ORF">GA0070214_103298</name>
</gene>
<keyword evidence="2" id="KW-1185">Reference proteome</keyword>
<dbReference type="EMBL" id="FMCS01000003">
    <property type="protein sequence ID" value="SCE92165.1"/>
    <property type="molecule type" value="Genomic_DNA"/>
</dbReference>
<dbReference type="AlphaFoldDB" id="A0A1C4W7K0"/>
<accession>A0A1C4W7K0</accession>
<evidence type="ECO:0008006" key="3">
    <source>
        <dbReference type="Google" id="ProtNLM"/>
    </source>
</evidence>
<reference evidence="2" key="1">
    <citation type="submission" date="2016-06" db="EMBL/GenBank/DDBJ databases">
        <authorList>
            <person name="Varghese N."/>
            <person name="Submissions Spin"/>
        </authorList>
    </citation>
    <scope>NUCLEOTIDE SEQUENCE [LARGE SCALE GENOMIC DNA]</scope>
    <source>
        <strain evidence="2">DSM 45246</strain>
    </source>
</reference>
<sequence length="199" mass="21866">MTASVRRAGPADVAAVTALLVDALSRDPVAEWLLPDADNRADVLHRLLAVDIDHAIERGHVDVAGDWSAVAVWRRHDLDADRWALGDYHLTTFAGRAAPRFSELNAAIRSYRSDAPHHWLSWLAVQPGYAWPVADELLRQHHHVVDQTGHPVYAVVTTEGARDLLCQHGYRPDLPLHLASGPRLWPLTCAGRPIGSSSG</sequence>
<protein>
    <recommendedName>
        <fullName evidence="3">N-acetyltransferase domain-containing protein</fullName>
    </recommendedName>
</protein>
<organism evidence="1 2">
    <name type="scientific">Micromonospora chaiyaphumensis</name>
    <dbReference type="NCBI Taxonomy" id="307119"/>
    <lineage>
        <taxon>Bacteria</taxon>
        <taxon>Bacillati</taxon>
        <taxon>Actinomycetota</taxon>
        <taxon>Actinomycetes</taxon>
        <taxon>Micromonosporales</taxon>
        <taxon>Micromonosporaceae</taxon>
        <taxon>Micromonospora</taxon>
    </lineage>
</organism>
<evidence type="ECO:0000313" key="1">
    <source>
        <dbReference type="EMBL" id="SCE92165.1"/>
    </source>
</evidence>
<evidence type="ECO:0000313" key="2">
    <source>
        <dbReference type="Proteomes" id="UP000199629"/>
    </source>
</evidence>
<name>A0A1C4W7K0_9ACTN</name>